<name>A0A327X6L3_LARAB</name>
<evidence type="ECO:0000259" key="1">
    <source>
        <dbReference type="Pfam" id="PF00149"/>
    </source>
</evidence>
<dbReference type="Proteomes" id="UP000248790">
    <property type="component" value="Unassembled WGS sequence"/>
</dbReference>
<reference evidence="2 3" key="1">
    <citation type="submission" date="2018-06" db="EMBL/GenBank/DDBJ databases">
        <title>Genomic Encyclopedia of Archaeal and Bacterial Type Strains, Phase II (KMG-II): from individual species to whole genera.</title>
        <authorList>
            <person name="Goeker M."/>
        </authorList>
    </citation>
    <scope>NUCLEOTIDE SEQUENCE [LARGE SCALE GENOMIC DNA]</scope>
    <source>
        <strain evidence="2 3">DSM 21851</strain>
    </source>
</reference>
<dbReference type="InterPro" id="IPR051918">
    <property type="entry name" value="STPP_CPPED1"/>
</dbReference>
<dbReference type="PANTHER" id="PTHR43143">
    <property type="entry name" value="METALLOPHOSPHOESTERASE, CALCINEURIN SUPERFAMILY"/>
    <property type="match status" value="1"/>
</dbReference>
<dbReference type="AlphaFoldDB" id="A0A327X6L3"/>
<evidence type="ECO:0000313" key="2">
    <source>
        <dbReference type="EMBL" id="RAK02770.1"/>
    </source>
</evidence>
<dbReference type="GO" id="GO:0016787">
    <property type="term" value="F:hydrolase activity"/>
    <property type="evidence" value="ECO:0007669"/>
    <property type="project" value="InterPro"/>
</dbReference>
<gene>
    <name evidence="2" type="ORF">LX87_00890</name>
</gene>
<accession>A0A327X6L3</accession>
<protein>
    <submittedName>
        <fullName evidence="2">Calcineurin-like phosphoesterase family protein</fullName>
    </submittedName>
</protein>
<feature type="domain" description="Calcineurin-like phosphoesterase" evidence="1">
    <location>
        <begin position="32"/>
        <end position="250"/>
    </location>
</feature>
<dbReference type="InterPro" id="IPR029052">
    <property type="entry name" value="Metallo-depent_PP-like"/>
</dbReference>
<dbReference type="Pfam" id="PF00149">
    <property type="entry name" value="Metallophos"/>
    <property type="match status" value="1"/>
</dbReference>
<comment type="caution">
    <text evidence="2">The sequence shown here is derived from an EMBL/GenBank/DDBJ whole genome shotgun (WGS) entry which is preliminary data.</text>
</comment>
<dbReference type="EMBL" id="QLMC01000001">
    <property type="protein sequence ID" value="RAK02770.1"/>
    <property type="molecule type" value="Genomic_DNA"/>
</dbReference>
<dbReference type="InterPro" id="IPR004843">
    <property type="entry name" value="Calcineurin-like_PHP"/>
</dbReference>
<organism evidence="2 3">
    <name type="scientific">Larkinella arboricola</name>
    <dbReference type="NCBI Taxonomy" id="643671"/>
    <lineage>
        <taxon>Bacteria</taxon>
        <taxon>Pseudomonadati</taxon>
        <taxon>Bacteroidota</taxon>
        <taxon>Cytophagia</taxon>
        <taxon>Cytophagales</taxon>
        <taxon>Spirosomataceae</taxon>
        <taxon>Larkinella</taxon>
    </lineage>
</organism>
<dbReference type="PANTHER" id="PTHR43143:SF1">
    <property type="entry name" value="SERINE_THREONINE-PROTEIN PHOSPHATASE CPPED1"/>
    <property type="match status" value="1"/>
</dbReference>
<keyword evidence="3" id="KW-1185">Reference proteome</keyword>
<dbReference type="Gene3D" id="3.60.21.10">
    <property type="match status" value="1"/>
</dbReference>
<sequence>MNRREALSSIGLLTAGLPATHLAGPYQRKRVLRVAHLTDVHMMPRPKAEASLATCLHRLQSMKDRPAFILNGGDAIMDALSRDKSTVRRQWNVWNRILEQENGLPIHHCIGNHDVWGYKGSRKDPLYGKAWAVDQLKLSNRYYSFDHSGWHFVVLDSTQPTPEGGWYTARLDESQRDWLEKDLRKTDPKKPVLILSHIPILSASVLYNRKVLKNGRREISGGLLHTDSSDLIRLFHKRPNVKVCLSGHTHLLDRVDYNGVTYLNNGALSGNWWDNATYHHTHAGYALIDLFDDGWVERTYVNS</sequence>
<dbReference type="OrthoDB" id="9791866at2"/>
<evidence type="ECO:0000313" key="3">
    <source>
        <dbReference type="Proteomes" id="UP000248790"/>
    </source>
</evidence>
<proteinExistence type="predicted"/>
<dbReference type="RefSeq" id="WP_111626940.1">
    <property type="nucleotide sequence ID" value="NZ_QLMC01000001.1"/>
</dbReference>
<dbReference type="SUPFAM" id="SSF56300">
    <property type="entry name" value="Metallo-dependent phosphatases"/>
    <property type="match status" value="1"/>
</dbReference>